<feature type="domain" description="YhcG PDDEXK nuclease" evidence="1">
    <location>
        <begin position="178"/>
        <end position="332"/>
    </location>
</feature>
<evidence type="ECO:0000313" key="4">
    <source>
        <dbReference type="Proteomes" id="UP000824133"/>
    </source>
</evidence>
<proteinExistence type="predicted"/>
<evidence type="ECO:0000259" key="1">
    <source>
        <dbReference type="Pfam" id="PF06250"/>
    </source>
</evidence>
<dbReference type="PANTHER" id="PTHR30547:SF5">
    <property type="entry name" value="NUCLEASE YHCG-RELATED"/>
    <property type="match status" value="1"/>
</dbReference>
<dbReference type="Pfam" id="PF17761">
    <property type="entry name" value="DUF1016_N"/>
    <property type="match status" value="1"/>
</dbReference>
<evidence type="ECO:0000259" key="2">
    <source>
        <dbReference type="Pfam" id="PF17761"/>
    </source>
</evidence>
<dbReference type="Proteomes" id="UP000824133">
    <property type="component" value="Unassembled WGS sequence"/>
</dbReference>
<dbReference type="InterPro" id="IPR011856">
    <property type="entry name" value="tRNA_endonuc-like_dom_sf"/>
</dbReference>
<dbReference type="Gene3D" id="3.40.1350.10">
    <property type="match status" value="1"/>
</dbReference>
<sequence length="349" mass="40635">MAKKSIKQFDEKNDELVYVSVRETLESARGKVERAVNSAMVEAYWEIGRQIVEATGERAEYGKHLVQYLAERLTAEYGKGFTPRNLYQMQQFYLAFPKVHTLCAQLSWSHYRRLMRIPNQEQREFYMHAAAEEHWTVRQLDHQVATFYHERLLSSQGEKRELIRSEIQRSEPVTAADDFIKDPYVLDFLDLGGRTDFDEHQLEQALMTRLQEFMLELGRGFAFVGRQYRLDGEQASYYVDLVFYNIKLKCYVLIELKTRPLNAKDVGQMDFYVRLFNEKYTGTDDHPTIGLILCSSSDRTVAKYSALADGKGLFASSYVTYLPTEEELTDALEPTRRAIAEARAERDEE</sequence>
<comment type="caution">
    <text evidence="3">The sequence shown here is derived from an EMBL/GenBank/DDBJ whole genome shotgun (WGS) entry which is preliminary data.</text>
</comment>
<reference evidence="3" key="1">
    <citation type="journal article" date="2021" name="PeerJ">
        <title>Extensive microbial diversity within the chicken gut microbiome revealed by metagenomics and culture.</title>
        <authorList>
            <person name="Gilroy R."/>
            <person name="Ravi A."/>
            <person name="Getino M."/>
            <person name="Pursley I."/>
            <person name="Horton D.L."/>
            <person name="Alikhan N.F."/>
            <person name="Baker D."/>
            <person name="Gharbi K."/>
            <person name="Hall N."/>
            <person name="Watson M."/>
            <person name="Adriaenssens E.M."/>
            <person name="Foster-Nyarko E."/>
            <person name="Jarju S."/>
            <person name="Secka A."/>
            <person name="Antonio M."/>
            <person name="Oren A."/>
            <person name="Chaudhuri R.R."/>
            <person name="La Ragione R."/>
            <person name="Hildebrand F."/>
            <person name="Pallen M.J."/>
        </authorList>
    </citation>
    <scope>NUCLEOTIDE SEQUENCE</scope>
    <source>
        <strain evidence="3">ChiHjej10B9-743</strain>
    </source>
</reference>
<dbReference type="InterPro" id="IPR041527">
    <property type="entry name" value="YhcG_N"/>
</dbReference>
<feature type="domain" description="YhcG N-terminal" evidence="2">
    <location>
        <begin position="21"/>
        <end position="151"/>
    </location>
</feature>
<gene>
    <name evidence="3" type="ORF">IAA42_03745</name>
</gene>
<dbReference type="EMBL" id="DXCP01000028">
    <property type="protein sequence ID" value="HIY79530.1"/>
    <property type="molecule type" value="Genomic_DNA"/>
</dbReference>
<dbReference type="AlphaFoldDB" id="A0A9D2CHF4"/>
<reference evidence="3" key="2">
    <citation type="submission" date="2021-04" db="EMBL/GenBank/DDBJ databases">
        <authorList>
            <person name="Gilroy R."/>
        </authorList>
    </citation>
    <scope>NUCLEOTIDE SEQUENCE</scope>
    <source>
        <strain evidence="3">ChiHjej10B9-743</strain>
    </source>
</reference>
<accession>A0A9D2CHF4</accession>
<name>A0A9D2CHF4_9ACTN</name>
<dbReference type="GO" id="GO:0003676">
    <property type="term" value="F:nucleic acid binding"/>
    <property type="evidence" value="ECO:0007669"/>
    <property type="project" value="InterPro"/>
</dbReference>
<dbReference type="InterPro" id="IPR053148">
    <property type="entry name" value="PD-DEXK-like_domain"/>
</dbReference>
<evidence type="ECO:0000313" key="3">
    <source>
        <dbReference type="EMBL" id="HIY79530.1"/>
    </source>
</evidence>
<dbReference type="InterPro" id="IPR009362">
    <property type="entry name" value="YhcG_C"/>
</dbReference>
<protein>
    <submittedName>
        <fullName evidence="3">DUF1016 family protein</fullName>
    </submittedName>
</protein>
<dbReference type="Pfam" id="PF06250">
    <property type="entry name" value="YhcG_C"/>
    <property type="match status" value="1"/>
</dbReference>
<organism evidence="3 4">
    <name type="scientific">Candidatus Olsenella excrementavium</name>
    <dbReference type="NCBI Taxonomy" id="2838709"/>
    <lineage>
        <taxon>Bacteria</taxon>
        <taxon>Bacillati</taxon>
        <taxon>Actinomycetota</taxon>
        <taxon>Coriobacteriia</taxon>
        <taxon>Coriobacteriales</taxon>
        <taxon>Atopobiaceae</taxon>
        <taxon>Olsenella</taxon>
    </lineage>
</organism>
<dbReference type="PANTHER" id="PTHR30547">
    <property type="entry name" value="UNCHARACTERIZED PROTEIN YHCG-RELATED"/>
    <property type="match status" value="1"/>
</dbReference>